<keyword evidence="3" id="KW-0804">Transcription</keyword>
<sequence>MLKNWGKEYLDATKVESQDLYYEKRLALTVIEGKWKLIILCHLEREGTKRFGELKKMIPNITQKMLTNQLRELEHDGLVHREVYPVVPPKVEYSLTEQGQHLLPILHKLEDWGRDFLKHTGKNKTIYMEELT</sequence>
<dbReference type="SUPFAM" id="SSF46785">
    <property type="entry name" value="Winged helix' DNA-binding domain"/>
    <property type="match status" value="1"/>
</dbReference>
<keyword evidence="6" id="KW-1185">Reference proteome</keyword>
<organism evidence="5 6">
    <name type="scientific">Gracilibacillus xinjiangensis</name>
    <dbReference type="NCBI Taxonomy" id="1193282"/>
    <lineage>
        <taxon>Bacteria</taxon>
        <taxon>Bacillati</taxon>
        <taxon>Bacillota</taxon>
        <taxon>Bacilli</taxon>
        <taxon>Bacillales</taxon>
        <taxon>Bacillaceae</taxon>
        <taxon>Gracilibacillus</taxon>
    </lineage>
</organism>
<dbReference type="PANTHER" id="PTHR33204">
    <property type="entry name" value="TRANSCRIPTIONAL REGULATOR, MARR FAMILY"/>
    <property type="match status" value="1"/>
</dbReference>
<evidence type="ECO:0000256" key="2">
    <source>
        <dbReference type="ARBA" id="ARBA00023125"/>
    </source>
</evidence>
<dbReference type="Gene3D" id="1.10.10.10">
    <property type="entry name" value="Winged helix-like DNA-binding domain superfamily/Winged helix DNA-binding domain"/>
    <property type="match status" value="1"/>
</dbReference>
<evidence type="ECO:0000256" key="3">
    <source>
        <dbReference type="ARBA" id="ARBA00023163"/>
    </source>
</evidence>
<dbReference type="PROSITE" id="PS51118">
    <property type="entry name" value="HTH_HXLR"/>
    <property type="match status" value="1"/>
</dbReference>
<gene>
    <name evidence="5" type="ORF">ACFOY7_02540</name>
</gene>
<protein>
    <submittedName>
        <fullName evidence="5">Winged helix-turn-helix transcriptional regulator</fullName>
    </submittedName>
</protein>
<name>A0ABV8WQ40_9BACI</name>
<evidence type="ECO:0000259" key="4">
    <source>
        <dbReference type="PROSITE" id="PS51118"/>
    </source>
</evidence>
<comment type="caution">
    <text evidence="5">The sequence shown here is derived from an EMBL/GenBank/DDBJ whole genome shotgun (WGS) entry which is preliminary data.</text>
</comment>
<evidence type="ECO:0000313" key="5">
    <source>
        <dbReference type="EMBL" id="MFC4401975.1"/>
    </source>
</evidence>
<accession>A0ABV8WQ40</accession>
<dbReference type="Pfam" id="PF01638">
    <property type="entry name" value="HxlR"/>
    <property type="match status" value="1"/>
</dbReference>
<keyword evidence="2" id="KW-0238">DNA-binding</keyword>
<evidence type="ECO:0000313" key="6">
    <source>
        <dbReference type="Proteomes" id="UP001595882"/>
    </source>
</evidence>
<proteinExistence type="predicted"/>
<evidence type="ECO:0000256" key="1">
    <source>
        <dbReference type="ARBA" id="ARBA00023015"/>
    </source>
</evidence>
<dbReference type="InterPro" id="IPR002577">
    <property type="entry name" value="HTH_HxlR"/>
</dbReference>
<dbReference type="RefSeq" id="WP_390249220.1">
    <property type="nucleotide sequence ID" value="NZ_JBHSDT010000002.1"/>
</dbReference>
<reference evidence="6" key="1">
    <citation type="journal article" date="2019" name="Int. J. Syst. Evol. Microbiol.">
        <title>The Global Catalogue of Microorganisms (GCM) 10K type strain sequencing project: providing services to taxonomists for standard genome sequencing and annotation.</title>
        <authorList>
            <consortium name="The Broad Institute Genomics Platform"/>
            <consortium name="The Broad Institute Genome Sequencing Center for Infectious Disease"/>
            <person name="Wu L."/>
            <person name="Ma J."/>
        </authorList>
    </citation>
    <scope>NUCLEOTIDE SEQUENCE [LARGE SCALE GENOMIC DNA]</scope>
    <source>
        <strain evidence="6">CCUG 37865</strain>
    </source>
</reference>
<dbReference type="InterPro" id="IPR036390">
    <property type="entry name" value="WH_DNA-bd_sf"/>
</dbReference>
<dbReference type="Proteomes" id="UP001595882">
    <property type="component" value="Unassembled WGS sequence"/>
</dbReference>
<dbReference type="InterPro" id="IPR036388">
    <property type="entry name" value="WH-like_DNA-bd_sf"/>
</dbReference>
<dbReference type="PANTHER" id="PTHR33204:SF38">
    <property type="entry name" value="HTH-TYPE TRANSCRIPTIONAL ACTIVATOR HXLR"/>
    <property type="match status" value="1"/>
</dbReference>
<dbReference type="EMBL" id="JBHSDT010000002">
    <property type="protein sequence ID" value="MFC4401975.1"/>
    <property type="molecule type" value="Genomic_DNA"/>
</dbReference>
<keyword evidence="1" id="KW-0805">Transcription regulation</keyword>
<feature type="domain" description="HTH hxlR-type" evidence="4">
    <location>
        <begin position="22"/>
        <end position="121"/>
    </location>
</feature>